<organism evidence="1 2">
    <name type="scientific">Portunus trituberculatus</name>
    <name type="common">Swimming crab</name>
    <name type="synonym">Neptunus trituberculatus</name>
    <dbReference type="NCBI Taxonomy" id="210409"/>
    <lineage>
        <taxon>Eukaryota</taxon>
        <taxon>Metazoa</taxon>
        <taxon>Ecdysozoa</taxon>
        <taxon>Arthropoda</taxon>
        <taxon>Crustacea</taxon>
        <taxon>Multicrustacea</taxon>
        <taxon>Malacostraca</taxon>
        <taxon>Eumalacostraca</taxon>
        <taxon>Eucarida</taxon>
        <taxon>Decapoda</taxon>
        <taxon>Pleocyemata</taxon>
        <taxon>Brachyura</taxon>
        <taxon>Eubrachyura</taxon>
        <taxon>Portunoidea</taxon>
        <taxon>Portunidae</taxon>
        <taxon>Portuninae</taxon>
        <taxon>Portunus</taxon>
    </lineage>
</organism>
<dbReference type="EMBL" id="VSRR010000003">
    <property type="protein sequence ID" value="MPC07563.1"/>
    <property type="molecule type" value="Genomic_DNA"/>
</dbReference>
<protein>
    <submittedName>
        <fullName evidence="1">Uncharacterized protein</fullName>
    </submittedName>
</protein>
<dbReference type="Proteomes" id="UP000324222">
    <property type="component" value="Unassembled WGS sequence"/>
</dbReference>
<gene>
    <name evidence="1" type="ORF">E2C01_000127</name>
</gene>
<keyword evidence="2" id="KW-1185">Reference proteome</keyword>
<sequence>MRTKGIQEEGHMPTAILFPEVRIQVAGGTTKARKNIRFCQDIPEPLDGPPQRFYGYGMMMTHDTNGSRQTVLRQLQIPSILLNLPDATFTYRFIRPLTAEGPKQLPVKGTSRKGGSLKFLGLGL</sequence>
<reference evidence="1 2" key="1">
    <citation type="submission" date="2019-05" db="EMBL/GenBank/DDBJ databases">
        <title>Another draft genome of Portunus trituberculatus and its Hox gene families provides insights of decapod evolution.</title>
        <authorList>
            <person name="Jeong J.-H."/>
            <person name="Song I."/>
            <person name="Kim S."/>
            <person name="Choi T."/>
            <person name="Kim D."/>
            <person name="Ryu S."/>
            <person name="Kim W."/>
        </authorList>
    </citation>
    <scope>NUCLEOTIDE SEQUENCE [LARGE SCALE GENOMIC DNA]</scope>
    <source>
        <tissue evidence="1">Muscle</tissue>
    </source>
</reference>
<name>A0A5B7CIU1_PORTR</name>
<comment type="caution">
    <text evidence="1">The sequence shown here is derived from an EMBL/GenBank/DDBJ whole genome shotgun (WGS) entry which is preliminary data.</text>
</comment>
<evidence type="ECO:0000313" key="2">
    <source>
        <dbReference type="Proteomes" id="UP000324222"/>
    </source>
</evidence>
<dbReference type="AlphaFoldDB" id="A0A5B7CIU1"/>
<proteinExistence type="predicted"/>
<evidence type="ECO:0000313" key="1">
    <source>
        <dbReference type="EMBL" id="MPC07563.1"/>
    </source>
</evidence>
<accession>A0A5B7CIU1</accession>